<sequence length="326" mass="35724">MSYVKNVAIVGANGTVGTFITDALLKTGKHTITALTRSTSGNFPFGVKLATIDYDKPETIVSALKDQQVLIITMGVGAPPEQQLKLIDAAADAGVPYVMPNDWGYDVSRDDMYKESFFHLQSKTARAHIEERGVSSWISLVCGFWYEFSLGQGTETFGIDSSKKEAILFDGGNTQMDTSTLSYVGKTVAALLSLPEKKADAAATTSGGKGGSLEQFKNNYVRVAEFSVTQREMLDSVQRVSGTTDKDWKISHETTRERYAHASGEVMKGNYALFVTAMYSRVWFPDGSPVYHDKGLHDELLGLQKEELDVASKRAVDRGRVGYNSH</sequence>
<dbReference type="SUPFAM" id="SSF51735">
    <property type="entry name" value="NAD(P)-binding Rossmann-fold domains"/>
    <property type="match status" value="1"/>
</dbReference>
<dbReference type="InterPro" id="IPR008030">
    <property type="entry name" value="NmrA-like"/>
</dbReference>
<evidence type="ECO:0000256" key="2">
    <source>
        <dbReference type="ARBA" id="ARBA00023002"/>
    </source>
</evidence>
<dbReference type="AlphaFoldDB" id="A0A9P9BL82"/>
<keyword evidence="1" id="KW-0521">NADP</keyword>
<protein>
    <recommendedName>
        <fullName evidence="3">NmrA-like domain-containing protein</fullName>
    </recommendedName>
</protein>
<organism evidence="4 5">
    <name type="scientific">Microdochium trichocladiopsis</name>
    <dbReference type="NCBI Taxonomy" id="1682393"/>
    <lineage>
        <taxon>Eukaryota</taxon>
        <taxon>Fungi</taxon>
        <taxon>Dikarya</taxon>
        <taxon>Ascomycota</taxon>
        <taxon>Pezizomycotina</taxon>
        <taxon>Sordariomycetes</taxon>
        <taxon>Xylariomycetidae</taxon>
        <taxon>Xylariales</taxon>
        <taxon>Microdochiaceae</taxon>
        <taxon>Microdochium</taxon>
    </lineage>
</organism>
<dbReference type="Pfam" id="PF05368">
    <property type="entry name" value="NmrA"/>
    <property type="match status" value="1"/>
</dbReference>
<dbReference type="CDD" id="cd05259">
    <property type="entry name" value="PCBER_SDR_a"/>
    <property type="match status" value="1"/>
</dbReference>
<dbReference type="InterPro" id="IPR051609">
    <property type="entry name" value="NmrA/Isoflavone_reductase-like"/>
</dbReference>
<reference evidence="4" key="1">
    <citation type="journal article" date="2021" name="Nat. Commun.">
        <title>Genetic determinants of endophytism in the Arabidopsis root mycobiome.</title>
        <authorList>
            <person name="Mesny F."/>
            <person name="Miyauchi S."/>
            <person name="Thiergart T."/>
            <person name="Pickel B."/>
            <person name="Atanasova L."/>
            <person name="Karlsson M."/>
            <person name="Huettel B."/>
            <person name="Barry K.W."/>
            <person name="Haridas S."/>
            <person name="Chen C."/>
            <person name="Bauer D."/>
            <person name="Andreopoulos W."/>
            <person name="Pangilinan J."/>
            <person name="LaButti K."/>
            <person name="Riley R."/>
            <person name="Lipzen A."/>
            <person name="Clum A."/>
            <person name="Drula E."/>
            <person name="Henrissat B."/>
            <person name="Kohler A."/>
            <person name="Grigoriev I.V."/>
            <person name="Martin F.M."/>
            <person name="Hacquard S."/>
        </authorList>
    </citation>
    <scope>NUCLEOTIDE SEQUENCE</scope>
    <source>
        <strain evidence="4">MPI-CAGE-CH-0230</strain>
    </source>
</reference>
<dbReference type="Proteomes" id="UP000756346">
    <property type="component" value="Unassembled WGS sequence"/>
</dbReference>
<comment type="caution">
    <text evidence="4">The sequence shown here is derived from an EMBL/GenBank/DDBJ whole genome shotgun (WGS) entry which is preliminary data.</text>
</comment>
<dbReference type="Gene3D" id="3.40.50.720">
    <property type="entry name" value="NAD(P)-binding Rossmann-like Domain"/>
    <property type="match status" value="1"/>
</dbReference>
<accession>A0A9P9BL82</accession>
<keyword evidence="5" id="KW-1185">Reference proteome</keyword>
<evidence type="ECO:0000256" key="1">
    <source>
        <dbReference type="ARBA" id="ARBA00022857"/>
    </source>
</evidence>
<evidence type="ECO:0000259" key="3">
    <source>
        <dbReference type="Pfam" id="PF05368"/>
    </source>
</evidence>
<proteinExistence type="predicted"/>
<keyword evidence="2" id="KW-0560">Oxidoreductase</keyword>
<dbReference type="GO" id="GO:0016491">
    <property type="term" value="F:oxidoreductase activity"/>
    <property type="evidence" value="ECO:0007669"/>
    <property type="project" value="UniProtKB-KW"/>
</dbReference>
<dbReference type="GeneID" id="70180076"/>
<dbReference type="PANTHER" id="PTHR47706:SF7">
    <property type="entry name" value="CIPA-LIKE, PUTATIVE (AFU_ORTHOLOGUE AFUA_1G01630)-RELATED"/>
    <property type="match status" value="1"/>
</dbReference>
<feature type="domain" description="NmrA-like" evidence="3">
    <location>
        <begin position="5"/>
        <end position="139"/>
    </location>
</feature>
<dbReference type="OrthoDB" id="419598at2759"/>
<dbReference type="RefSeq" id="XP_046008205.1">
    <property type="nucleotide sequence ID" value="XM_046150530.1"/>
</dbReference>
<evidence type="ECO:0000313" key="4">
    <source>
        <dbReference type="EMBL" id="KAH7024657.1"/>
    </source>
</evidence>
<dbReference type="EMBL" id="JAGTJQ010000009">
    <property type="protein sequence ID" value="KAH7024657.1"/>
    <property type="molecule type" value="Genomic_DNA"/>
</dbReference>
<dbReference type="InterPro" id="IPR045312">
    <property type="entry name" value="PCBER-like"/>
</dbReference>
<gene>
    <name evidence="4" type="ORF">B0I36DRAFT_250248</name>
</gene>
<dbReference type="InterPro" id="IPR036291">
    <property type="entry name" value="NAD(P)-bd_dom_sf"/>
</dbReference>
<evidence type="ECO:0000313" key="5">
    <source>
        <dbReference type="Proteomes" id="UP000756346"/>
    </source>
</evidence>
<name>A0A9P9BL82_9PEZI</name>
<dbReference type="PANTHER" id="PTHR47706">
    <property type="entry name" value="NMRA-LIKE FAMILY PROTEIN"/>
    <property type="match status" value="1"/>
</dbReference>